<keyword evidence="3" id="KW-1185">Reference proteome</keyword>
<dbReference type="OrthoDB" id="3237351at2"/>
<dbReference type="GO" id="GO:0003677">
    <property type="term" value="F:DNA binding"/>
    <property type="evidence" value="ECO:0007669"/>
    <property type="project" value="InterPro"/>
</dbReference>
<dbReference type="InterPro" id="IPR047640">
    <property type="entry name" value="RpiR-like"/>
</dbReference>
<dbReference type="EMBL" id="AAYA01000014">
    <property type="protein sequence ID" value="EBA06562.1"/>
    <property type="molecule type" value="Genomic_DNA"/>
</dbReference>
<dbReference type="eggNOG" id="COG1737">
    <property type="taxonomic scope" value="Bacteria"/>
</dbReference>
<dbReference type="Proteomes" id="UP000005713">
    <property type="component" value="Unassembled WGS sequence"/>
</dbReference>
<dbReference type="PANTHER" id="PTHR30514:SF18">
    <property type="entry name" value="RPIR-FAMILY TRANSCRIPTIONAL REGULATOR"/>
    <property type="match status" value="1"/>
</dbReference>
<accession>A3K883</accession>
<name>A3K883_SAGS3</name>
<dbReference type="InterPro" id="IPR046348">
    <property type="entry name" value="SIS_dom_sf"/>
</dbReference>
<dbReference type="SUPFAM" id="SSF53697">
    <property type="entry name" value="SIS domain"/>
    <property type="match status" value="1"/>
</dbReference>
<dbReference type="Pfam" id="PF01380">
    <property type="entry name" value="SIS"/>
    <property type="match status" value="1"/>
</dbReference>
<dbReference type="AlphaFoldDB" id="A3K883"/>
<organism evidence="2 3">
    <name type="scientific">Sagittula stellata (strain ATCC 700073 / DSM 11524 / E-37)</name>
    <dbReference type="NCBI Taxonomy" id="388399"/>
    <lineage>
        <taxon>Bacteria</taxon>
        <taxon>Pseudomonadati</taxon>
        <taxon>Pseudomonadota</taxon>
        <taxon>Alphaproteobacteria</taxon>
        <taxon>Rhodobacterales</taxon>
        <taxon>Roseobacteraceae</taxon>
        <taxon>Sagittula</taxon>
    </lineage>
</organism>
<dbReference type="GO" id="GO:0097367">
    <property type="term" value="F:carbohydrate derivative binding"/>
    <property type="evidence" value="ECO:0007669"/>
    <property type="project" value="InterPro"/>
</dbReference>
<dbReference type="InterPro" id="IPR009057">
    <property type="entry name" value="Homeodomain-like_sf"/>
</dbReference>
<comment type="caution">
    <text evidence="2">The sequence shown here is derived from an EMBL/GenBank/DDBJ whole genome shotgun (WGS) entry which is preliminary data.</text>
</comment>
<proteinExistence type="predicted"/>
<sequence>MTADAPSDVRGSLLRRIHETYASLPDREARVADTILNAPSEMPVWTASELAALAGVSNATVSRFVQRLGYRSFEDARQDARTLRETGSPLFMKGDMQMASSHADLLRAEAGVIETTLAQVDPRVLAEIASALAGAGQVRLIGFRNSRFLADYLTAQLAQLRAGVAPLALEGQTLAEGIAGVGPGDVVVVIGLRRRPAHFGHLVRLLSERGARLLLVADKGLREAPAYATWTLTCAVETALPLDSYVGVMTVLRLLAADTAEALGDAALHHLNEVETLRDSLSELER</sequence>
<dbReference type="Gene3D" id="3.40.50.10490">
    <property type="entry name" value="Glucose-6-phosphate isomerase like protein, domain 1"/>
    <property type="match status" value="1"/>
</dbReference>
<evidence type="ECO:0000313" key="3">
    <source>
        <dbReference type="Proteomes" id="UP000005713"/>
    </source>
</evidence>
<reference evidence="2 3" key="1">
    <citation type="submission" date="2006-06" db="EMBL/GenBank/DDBJ databases">
        <authorList>
            <person name="Moran M.A."/>
            <person name="Ferriera S."/>
            <person name="Johnson J."/>
            <person name="Kravitz S."/>
            <person name="Beeson K."/>
            <person name="Sutton G."/>
            <person name="Rogers Y.-H."/>
            <person name="Friedman R."/>
            <person name="Frazier M."/>
            <person name="Venter J.C."/>
        </authorList>
    </citation>
    <scope>NUCLEOTIDE SEQUENCE [LARGE SCALE GENOMIC DNA]</scope>
    <source>
        <strain evidence="2 3">E-37</strain>
    </source>
</reference>
<dbReference type="GO" id="GO:1901135">
    <property type="term" value="P:carbohydrate derivative metabolic process"/>
    <property type="evidence" value="ECO:0007669"/>
    <property type="project" value="InterPro"/>
</dbReference>
<feature type="domain" description="HTH rpiR-type" evidence="1">
    <location>
        <begin position="11"/>
        <end position="87"/>
    </location>
</feature>
<dbReference type="PROSITE" id="PS51071">
    <property type="entry name" value="HTH_RPIR"/>
    <property type="match status" value="1"/>
</dbReference>
<dbReference type="Gene3D" id="1.10.10.10">
    <property type="entry name" value="Winged helix-like DNA-binding domain superfamily/Winged helix DNA-binding domain"/>
    <property type="match status" value="1"/>
</dbReference>
<dbReference type="InterPro" id="IPR000281">
    <property type="entry name" value="HTH_RpiR"/>
</dbReference>
<dbReference type="SUPFAM" id="SSF46689">
    <property type="entry name" value="Homeodomain-like"/>
    <property type="match status" value="1"/>
</dbReference>
<evidence type="ECO:0000313" key="2">
    <source>
        <dbReference type="EMBL" id="EBA06562.1"/>
    </source>
</evidence>
<gene>
    <name evidence="2" type="ORF">SSE37_09913</name>
</gene>
<protein>
    <recommendedName>
        <fullName evidence="1">HTH rpiR-type domain-containing protein</fullName>
    </recommendedName>
</protein>
<dbReference type="PANTHER" id="PTHR30514">
    <property type="entry name" value="GLUCOKINASE"/>
    <property type="match status" value="1"/>
</dbReference>
<dbReference type="InterPro" id="IPR001347">
    <property type="entry name" value="SIS_dom"/>
</dbReference>
<dbReference type="GO" id="GO:0003700">
    <property type="term" value="F:DNA-binding transcription factor activity"/>
    <property type="evidence" value="ECO:0007669"/>
    <property type="project" value="InterPro"/>
</dbReference>
<dbReference type="RefSeq" id="WP_005862139.1">
    <property type="nucleotide sequence ID" value="NZ_AAYA01000014.1"/>
</dbReference>
<dbReference type="Pfam" id="PF01418">
    <property type="entry name" value="HTH_6"/>
    <property type="match status" value="1"/>
</dbReference>
<evidence type="ECO:0000259" key="1">
    <source>
        <dbReference type="PROSITE" id="PS51071"/>
    </source>
</evidence>
<dbReference type="InterPro" id="IPR036388">
    <property type="entry name" value="WH-like_DNA-bd_sf"/>
</dbReference>